<feature type="coiled-coil region" evidence="1">
    <location>
        <begin position="1174"/>
        <end position="1270"/>
    </location>
</feature>
<feature type="region of interest" description="Disordered" evidence="2">
    <location>
        <begin position="1332"/>
        <end position="1472"/>
    </location>
</feature>
<reference evidence="4" key="1">
    <citation type="journal article" date="2018" name="Proc. Natl. Acad. Sci. U.S.A.">
        <title>Phylogenomics and the evolution of hemipteroid insects.</title>
        <authorList>
            <person name="Johnson K.P."/>
            <person name="Dietrich C.H."/>
            <person name="Friedrich F."/>
            <person name="Beutel R.G."/>
            <person name="Wipfler B."/>
            <person name="Peters R.S."/>
            <person name="Allen J.M."/>
            <person name="Petersen M."/>
            <person name="Donath A."/>
            <person name="Walden K.K."/>
            <person name="Kozlov A.M."/>
            <person name="Podsiadlowski L."/>
            <person name="Mayer C."/>
            <person name="Meusemann K."/>
            <person name="Vasilikopoulos A."/>
            <person name="Waterhouse R.M."/>
            <person name="Cameron S.L."/>
            <person name="Weirauch C."/>
            <person name="Swanson D.R."/>
            <person name="Percy D.M."/>
            <person name="Hardy N.B."/>
            <person name="Terry I."/>
            <person name="Liu S."/>
            <person name="Zhou X."/>
            <person name="Misof B."/>
            <person name="Robertson H.M."/>
            <person name="Yoshizawa K."/>
        </authorList>
    </citation>
    <scope>NUCLEOTIDE SEQUENCE</scope>
    <source>
        <tissue evidence="4">Whole organism</tissue>
    </source>
</reference>
<sequence>MMMDSERPAAAATTSSPPDMHDHRVVNGSAGDADSDKSPAGDAVVVAEATDASPDAPPKNETVIHCILKAADAPKGEKKSVRFNAQTENYYVPAKIAIRFPVKYGSEDDEEEFVDCQVDVTNAENLENNMGNAQTSVPPGGLPAGDPVSPEKSNGLPVNGSASVGNGSPEGKNGPQVNGNGFSSQEGEVVSLDNGFFKQKDECVPLENGFTGHVAENLPVTNGSTSPECDRVLQQEVLMPTKDECVPLEEDSNCQEESIDLLDNTSNEDGGITIEGDGRLEAVHALQGETQRALENESNTVRTEDSGARGSVCENCEVMTAAQVSANDSSAVVAETVSDHDTREPNRAPPLENGTVCKGPSEQQQRFEEQVPSQPSAAEDRQLSAQRAECEVLQLQVTELGSQVTELGSQLSAKAKEASQLLVQVATLEEKAASKEVAVDKLQLELESSRRESGETKQKLEQLEATLGDLKTNNEELSQKLTEKLEQDAKDKAHGQTLESLTARVAELEKELEETRAERATLEEALAKAVAEVEAERDALDEALEEALEDTTARFQKEFEELRTVHADREQQLLADLEWKLREVQSASKKKVDEKDRTLRELLVKVTNLEEAAALAEKHAATARAETEQLRGLNIEQQRALRLNTRDMEQLQVNEKVLKEEVARLRASLDREKVHIDTILERHSAELAETEHEYQAKLEQTKKDTAEQWQTRMHAEIIRLQTDLEQSHAEDKVAALHAQARELTQDADRVKQQLQRRLETANAEVAALTSKLSEKAAQLNRELEKLQTNADRDIFELRRQLDRIDLKYQEQIESMEKRHEDEMDKARAEHERRMSACEQGYQLQSASTRATLELVKEQMRRDADASLQELAAKHRAEQEEQVQQRNRLEAQVAQLTASLDLAKEAEPKRDQLAVQVSSLQTELKQIASNHKQALHKAQEEALKNVRAKETELAEQRKQAEEERRRLRAELSKEADDRVAKVQQRVDALQAQLKGRAEDRATIEDLRRTVVAKDAALERLRAAPRPEDANAMQQLRDGVAEHKAVIDKLRASLAEREKQLQEKETILREKETMVKDRDAALRKSQSNPRPQDAQKLDELRRLLKEKDMEIHRLNNEELTSLRKKAQESEAELLKVRAEAAQVRESLVQVGELKKALGEKEDAIAKLGQQLSQRQREDSNKKLKQHAQQIEELKKALADKDSGLAKAAAEIAQLQKNATDKAAQKAMAEKDKALARLEAAREAPRPEDAARIAELQRALASKEEELGRLRESSKRPGDITEMQRALLTRDDEISRLKDAVRARHGPYEAELRRQLAEKEAAVCRLQEENRRFQAELSKDRTASGVTHGAQPAPPPTAIPVAAVQPQQQQKQAQPLQSAQYKQPPQQPPQQPPLQQQPSPQQPPPQQQQQPQPTLYKPQQQTASPQAQPPPQPQPQQPQHSQPGKAQPQKASNPEPEERKRKKGGKGKGRGTRKR</sequence>
<feature type="region of interest" description="Disordered" evidence="2">
    <location>
        <begin position="130"/>
        <end position="186"/>
    </location>
</feature>
<feature type="compositionally biased region" description="Polar residues" evidence="2">
    <location>
        <begin position="175"/>
        <end position="186"/>
    </location>
</feature>
<dbReference type="Gene3D" id="1.10.287.1490">
    <property type="match status" value="1"/>
</dbReference>
<dbReference type="KEGG" id="foc:113216034"/>
<feature type="compositionally biased region" description="Low complexity" evidence="2">
    <location>
        <begin position="1356"/>
        <end position="1381"/>
    </location>
</feature>
<dbReference type="PANTHER" id="PTHR24258:SF116">
    <property type="entry name" value="FI16631P1-RELATED"/>
    <property type="match status" value="1"/>
</dbReference>
<evidence type="ECO:0000256" key="2">
    <source>
        <dbReference type="SAM" id="MobiDB-lite"/>
    </source>
</evidence>
<feature type="compositionally biased region" description="Basic and acidic residues" evidence="2">
    <location>
        <begin position="1066"/>
        <end position="1080"/>
    </location>
</feature>
<feature type="compositionally biased region" description="Low complexity" evidence="2">
    <location>
        <begin position="1404"/>
        <end position="1423"/>
    </location>
</feature>
<organism evidence="3 4">
    <name type="scientific">Frankliniella occidentalis</name>
    <name type="common">Western flower thrips</name>
    <name type="synonym">Euthrips occidentalis</name>
    <dbReference type="NCBI Taxonomy" id="133901"/>
    <lineage>
        <taxon>Eukaryota</taxon>
        <taxon>Metazoa</taxon>
        <taxon>Ecdysozoa</taxon>
        <taxon>Arthropoda</taxon>
        <taxon>Hexapoda</taxon>
        <taxon>Insecta</taxon>
        <taxon>Pterygota</taxon>
        <taxon>Neoptera</taxon>
        <taxon>Paraneoptera</taxon>
        <taxon>Thysanoptera</taxon>
        <taxon>Terebrantia</taxon>
        <taxon>Thripoidea</taxon>
        <taxon>Thripidae</taxon>
        <taxon>Frankliniella</taxon>
    </lineage>
</organism>
<evidence type="ECO:0000313" key="4">
    <source>
        <dbReference type="RefSeq" id="XP_052131670.1"/>
    </source>
</evidence>
<proteinExistence type="predicted"/>
<evidence type="ECO:0000256" key="1">
    <source>
        <dbReference type="SAM" id="Coils"/>
    </source>
</evidence>
<feature type="compositionally biased region" description="Pro residues" evidence="2">
    <location>
        <begin position="1424"/>
        <end position="1433"/>
    </location>
</feature>
<dbReference type="RefSeq" id="XP_052131670.1">
    <property type="nucleotide sequence ID" value="XM_052275710.1"/>
</dbReference>
<feature type="region of interest" description="Disordered" evidence="2">
    <location>
        <begin position="1"/>
        <end position="60"/>
    </location>
</feature>
<evidence type="ECO:0000313" key="3">
    <source>
        <dbReference type="Proteomes" id="UP000504606"/>
    </source>
</evidence>
<feature type="compositionally biased region" description="Basic and acidic residues" evidence="2">
    <location>
        <begin position="337"/>
        <end position="346"/>
    </location>
</feature>
<dbReference type="PANTHER" id="PTHR24258">
    <property type="entry name" value="SERINE PROTEASE-RELATED"/>
    <property type="match status" value="1"/>
</dbReference>
<feature type="compositionally biased region" description="Low complexity" evidence="2">
    <location>
        <begin position="8"/>
        <end position="18"/>
    </location>
</feature>
<feature type="region of interest" description="Disordered" evidence="2">
    <location>
        <begin position="1066"/>
        <end position="1094"/>
    </location>
</feature>
<feature type="coiled-coil region" evidence="1">
    <location>
        <begin position="733"/>
        <end position="829"/>
    </location>
</feature>
<keyword evidence="1" id="KW-0175">Coiled coil</keyword>
<dbReference type="GeneID" id="113216034"/>
<name>A0A9C6XUR9_FRAOC</name>
<accession>A0A9C6XUR9</accession>
<feature type="region of interest" description="Disordered" evidence="2">
    <location>
        <begin position="947"/>
        <end position="978"/>
    </location>
</feature>
<reference evidence="4" key="2">
    <citation type="submission" date="2025-08" db="UniProtKB">
        <authorList>
            <consortium name="RefSeq"/>
        </authorList>
    </citation>
    <scope>IDENTIFICATION</scope>
    <source>
        <tissue evidence="4">Whole organism</tissue>
    </source>
</reference>
<dbReference type="OrthoDB" id="75801at2759"/>
<gene>
    <name evidence="4" type="primary">LOC113216034</name>
</gene>
<protein>
    <submittedName>
        <fullName evidence="4">Myosin-9-like isoform X1</fullName>
    </submittedName>
</protein>
<keyword evidence="3" id="KW-1185">Reference proteome</keyword>
<feature type="coiled-coil region" evidence="1">
    <location>
        <begin position="425"/>
        <end position="700"/>
    </location>
</feature>
<feature type="compositionally biased region" description="Basic residues" evidence="2">
    <location>
        <begin position="1457"/>
        <end position="1472"/>
    </location>
</feature>
<dbReference type="Proteomes" id="UP000504606">
    <property type="component" value="Unplaced"/>
</dbReference>
<feature type="region of interest" description="Disordered" evidence="2">
    <location>
        <begin position="325"/>
        <end position="384"/>
    </location>
</feature>